<evidence type="ECO:0000313" key="4">
    <source>
        <dbReference type="Proteomes" id="UP001143362"/>
    </source>
</evidence>
<comment type="similarity">
    <text evidence="1">Belongs to the short-chain dehydrogenases/reductases (SDR) family.</text>
</comment>
<keyword evidence="4" id="KW-1185">Reference proteome</keyword>
<dbReference type="Proteomes" id="UP001143362">
    <property type="component" value="Unassembled WGS sequence"/>
</dbReference>
<dbReference type="InterPro" id="IPR051122">
    <property type="entry name" value="SDR_DHRS6-like"/>
</dbReference>
<dbReference type="PANTHER" id="PTHR43477:SF1">
    <property type="entry name" value="DIHYDROANTICAPSIN 7-DEHYDROGENASE"/>
    <property type="match status" value="1"/>
</dbReference>
<evidence type="ECO:0000256" key="1">
    <source>
        <dbReference type="ARBA" id="ARBA00006484"/>
    </source>
</evidence>
<dbReference type="PRINTS" id="PR00081">
    <property type="entry name" value="GDHRDH"/>
</dbReference>
<gene>
    <name evidence="3" type="ORF">EYC98_08675</name>
</gene>
<dbReference type="Pfam" id="PF13561">
    <property type="entry name" value="adh_short_C2"/>
    <property type="match status" value="1"/>
</dbReference>
<dbReference type="InterPro" id="IPR002347">
    <property type="entry name" value="SDR_fam"/>
</dbReference>
<dbReference type="EMBL" id="SHNN01000002">
    <property type="protein sequence ID" value="MCX2980937.1"/>
    <property type="molecule type" value="Genomic_DNA"/>
</dbReference>
<comment type="caution">
    <text evidence="3">The sequence shown here is derived from an EMBL/GenBank/DDBJ whole genome shotgun (WGS) entry which is preliminary data.</text>
</comment>
<accession>A0ABT3TF51</accession>
<name>A0ABT3TF51_9GAMM</name>
<dbReference type="SUPFAM" id="SSF51735">
    <property type="entry name" value="NAD(P)-binding Rossmann-fold domains"/>
    <property type="match status" value="1"/>
</dbReference>
<dbReference type="Pfam" id="PF00106">
    <property type="entry name" value="adh_short"/>
    <property type="match status" value="1"/>
</dbReference>
<dbReference type="Gene3D" id="3.40.50.720">
    <property type="entry name" value="NAD(P)-binding Rossmann-like Domain"/>
    <property type="match status" value="1"/>
</dbReference>
<sequence length="272" mass="28797">MIKAAMLQCQPLKVGSSNMRTYALTGGASGIGAALAKALADQGHRIINVDIKDADIIADLSTPEGRQAAVAGVREMAPDGLDGLVPLAGVPGGGPPGTLITAVNFYGTVEFLEGLKDLLALKKGSVVLLCSNSGPMSSGEENLLHALLESNEEEALRIAKEEDDGMHYMVGKRALNYWMRRHCMAYAQMGIRMNAVAPGPVETPMTAPLLEDPVMAPVIESLLDATPLKRMGKPQEIAECILFLLGPQASYVCGSLLFIDGGFDSHSRTDHI</sequence>
<reference evidence="3" key="1">
    <citation type="submission" date="2019-02" db="EMBL/GenBank/DDBJ databases">
        <authorList>
            <person name="Li S.-H."/>
        </authorList>
    </citation>
    <scope>NUCLEOTIDE SEQUENCE</scope>
    <source>
        <strain evidence="3">IMCC14734</strain>
    </source>
</reference>
<proteinExistence type="inferred from homology"/>
<evidence type="ECO:0000313" key="3">
    <source>
        <dbReference type="EMBL" id="MCX2980937.1"/>
    </source>
</evidence>
<protein>
    <submittedName>
        <fullName evidence="3">SDR family oxidoreductase</fullName>
    </submittedName>
</protein>
<dbReference type="InterPro" id="IPR036291">
    <property type="entry name" value="NAD(P)-bd_dom_sf"/>
</dbReference>
<organism evidence="3 4">
    <name type="scientific">Candidatus Litorirhabdus singularis</name>
    <dbReference type="NCBI Taxonomy" id="2518993"/>
    <lineage>
        <taxon>Bacteria</taxon>
        <taxon>Pseudomonadati</taxon>
        <taxon>Pseudomonadota</taxon>
        <taxon>Gammaproteobacteria</taxon>
        <taxon>Cellvibrionales</taxon>
        <taxon>Halieaceae</taxon>
        <taxon>Candidatus Litorirhabdus</taxon>
    </lineage>
</organism>
<dbReference type="PANTHER" id="PTHR43477">
    <property type="entry name" value="DIHYDROANTICAPSIN 7-DEHYDROGENASE"/>
    <property type="match status" value="1"/>
</dbReference>
<keyword evidence="2" id="KW-0560">Oxidoreductase</keyword>
<evidence type="ECO:0000256" key="2">
    <source>
        <dbReference type="ARBA" id="ARBA00023002"/>
    </source>
</evidence>